<dbReference type="GO" id="GO:0033198">
    <property type="term" value="P:response to ATP"/>
    <property type="evidence" value="ECO:0007669"/>
    <property type="project" value="InterPro"/>
</dbReference>
<name>A0A815PVD4_9BILA</name>
<dbReference type="EMBL" id="CAJNON010001350">
    <property type="protein sequence ID" value="CAF1454706.1"/>
    <property type="molecule type" value="Genomic_DNA"/>
</dbReference>
<proteinExistence type="inferred from homology"/>
<dbReference type="GO" id="GO:0005886">
    <property type="term" value="C:plasma membrane"/>
    <property type="evidence" value="ECO:0007669"/>
    <property type="project" value="InterPro"/>
</dbReference>
<evidence type="ECO:0000256" key="1">
    <source>
        <dbReference type="ARBA" id="ARBA00004308"/>
    </source>
</evidence>
<dbReference type="PANTHER" id="PTHR10125">
    <property type="entry name" value="P2X PURINOCEPTOR"/>
    <property type="match status" value="1"/>
</dbReference>
<dbReference type="PANTHER" id="PTHR10125:SF31">
    <property type="entry name" value="P2X RECEPTOR E"/>
    <property type="match status" value="1"/>
</dbReference>
<keyword evidence="4 10" id="KW-0812">Transmembrane</keyword>
<accession>A0A815PVD4</accession>
<evidence type="ECO:0008006" key="13">
    <source>
        <dbReference type="Google" id="ProtNLM"/>
    </source>
</evidence>
<reference evidence="11" key="1">
    <citation type="submission" date="2021-02" db="EMBL/GenBank/DDBJ databases">
        <authorList>
            <person name="Nowell W R."/>
        </authorList>
    </citation>
    <scope>NUCLEOTIDE SEQUENCE</scope>
</reference>
<dbReference type="GO" id="GO:0012505">
    <property type="term" value="C:endomembrane system"/>
    <property type="evidence" value="ECO:0007669"/>
    <property type="project" value="UniProtKB-SubCell"/>
</dbReference>
<evidence type="ECO:0000256" key="6">
    <source>
        <dbReference type="ARBA" id="ARBA00023065"/>
    </source>
</evidence>
<evidence type="ECO:0000256" key="10">
    <source>
        <dbReference type="SAM" id="Phobius"/>
    </source>
</evidence>
<evidence type="ECO:0000256" key="3">
    <source>
        <dbReference type="ARBA" id="ARBA00022448"/>
    </source>
</evidence>
<comment type="subcellular location">
    <subcellularLocation>
        <location evidence="1">Endomembrane system</location>
    </subcellularLocation>
</comment>
<dbReference type="Gene3D" id="1.10.287.940">
    <property type="entry name" value="atp-gated p2x4 ion channel"/>
    <property type="match status" value="1"/>
</dbReference>
<keyword evidence="9" id="KW-0407">Ion channel</keyword>
<comment type="caution">
    <text evidence="11">The sequence shown here is derived from an EMBL/GenBank/DDBJ whole genome shotgun (WGS) entry which is preliminary data.</text>
</comment>
<comment type="similarity">
    <text evidence="2">Belongs to the P2X receptor family.</text>
</comment>
<protein>
    <recommendedName>
        <fullName evidence="13">P2X purinoceptor</fullName>
    </recommendedName>
</protein>
<dbReference type="InterPro" id="IPR059116">
    <property type="entry name" value="P2X_receptor"/>
</dbReference>
<organism evidence="11 12">
    <name type="scientific">Adineta steineri</name>
    <dbReference type="NCBI Taxonomy" id="433720"/>
    <lineage>
        <taxon>Eukaryota</taxon>
        <taxon>Metazoa</taxon>
        <taxon>Spiralia</taxon>
        <taxon>Gnathifera</taxon>
        <taxon>Rotifera</taxon>
        <taxon>Eurotatoria</taxon>
        <taxon>Bdelloidea</taxon>
        <taxon>Adinetida</taxon>
        <taxon>Adinetidae</taxon>
        <taxon>Adineta</taxon>
    </lineage>
</organism>
<keyword evidence="7 10" id="KW-0472">Membrane</keyword>
<dbReference type="GO" id="GO:0070588">
    <property type="term" value="P:calcium ion transmembrane transport"/>
    <property type="evidence" value="ECO:0007669"/>
    <property type="project" value="TreeGrafter"/>
</dbReference>
<dbReference type="GO" id="GO:0001614">
    <property type="term" value="F:purinergic nucleotide receptor activity"/>
    <property type="evidence" value="ECO:0007669"/>
    <property type="project" value="InterPro"/>
</dbReference>
<feature type="transmembrane region" description="Helical" evidence="10">
    <location>
        <begin position="386"/>
        <end position="406"/>
    </location>
</feature>
<evidence type="ECO:0000256" key="4">
    <source>
        <dbReference type="ARBA" id="ARBA00022692"/>
    </source>
</evidence>
<dbReference type="OrthoDB" id="494673at2759"/>
<dbReference type="PRINTS" id="PR01307">
    <property type="entry name" value="P2XRECEPTOR"/>
</dbReference>
<evidence type="ECO:0000256" key="7">
    <source>
        <dbReference type="ARBA" id="ARBA00023136"/>
    </source>
</evidence>
<evidence type="ECO:0000313" key="11">
    <source>
        <dbReference type="EMBL" id="CAF1454706.1"/>
    </source>
</evidence>
<dbReference type="GO" id="GO:0098794">
    <property type="term" value="C:postsynapse"/>
    <property type="evidence" value="ECO:0007669"/>
    <property type="project" value="GOC"/>
</dbReference>
<dbReference type="InterPro" id="IPR027309">
    <property type="entry name" value="P2X_extracellular_dom_sf"/>
</dbReference>
<feature type="transmembrane region" description="Helical" evidence="10">
    <location>
        <begin position="76"/>
        <end position="99"/>
    </location>
</feature>
<dbReference type="InterPro" id="IPR001429">
    <property type="entry name" value="P2X_purnocptor"/>
</dbReference>
<sequence>MGSRKKTKTKQYHYFPLSFIFLYKQHSVIMSESVCDKLQQHCALIAYAFSPSHIKDVVVGMATTYETPKIMTINSYPIAITCRFVQLLIFIYAFAYVLWYKRGYQDRDQSLLSSVTLEVNGIGFHENNSTIMFDNADFIVPPQESNALFIMTNLIQTDQQRKRCGEGMDIDDAHCTNHSQCEERSEYRERSNGRWTGKCRLLENRCEIEGWCPVENDLIIPKPIMGTLNYTILLKNFIEFARFNITRRNIFNESKYFQTCRYHPIHDRWCPTFRIDDLLHLVENDEEERHDMLARGAVLRIKIDWMCNLDLGENECKPLYSFGRLNPRSSDESFSVGFNFRYASHWRINNKSYRTLTKAYGLRFIVTVTGDAGRFSFFVLTLNIGSIVGVLSLATFICDIVALYCSEQGYIYRRQKFQSVHLKNRLISSTVTISSSVHKRKMARRIKRRR</sequence>
<keyword evidence="3" id="KW-0813">Transport</keyword>
<keyword evidence="8" id="KW-1071">Ligand-gated ion channel</keyword>
<dbReference type="GO" id="GO:0004931">
    <property type="term" value="F:extracellularly ATP-gated monoatomic cation channel activity"/>
    <property type="evidence" value="ECO:0007669"/>
    <property type="project" value="InterPro"/>
</dbReference>
<dbReference type="Gene3D" id="2.60.490.10">
    <property type="entry name" value="atp-gated p2x4 ion channel domain"/>
    <property type="match status" value="1"/>
</dbReference>
<evidence type="ECO:0000256" key="5">
    <source>
        <dbReference type="ARBA" id="ARBA00022989"/>
    </source>
</evidence>
<evidence type="ECO:0000256" key="8">
    <source>
        <dbReference type="ARBA" id="ARBA00023286"/>
    </source>
</evidence>
<keyword evidence="6" id="KW-0406">Ion transport</keyword>
<evidence type="ECO:0000256" key="2">
    <source>
        <dbReference type="ARBA" id="ARBA00009848"/>
    </source>
</evidence>
<evidence type="ECO:0000313" key="12">
    <source>
        <dbReference type="Proteomes" id="UP000663891"/>
    </source>
</evidence>
<dbReference type="Pfam" id="PF00864">
    <property type="entry name" value="P2X_receptor"/>
    <property type="match status" value="1"/>
</dbReference>
<evidence type="ECO:0000256" key="9">
    <source>
        <dbReference type="ARBA" id="ARBA00023303"/>
    </source>
</evidence>
<dbReference type="NCBIfam" id="TIGR00863">
    <property type="entry name" value="P2X"/>
    <property type="match status" value="1"/>
</dbReference>
<dbReference type="Proteomes" id="UP000663891">
    <property type="component" value="Unassembled WGS sequence"/>
</dbReference>
<dbReference type="AlphaFoldDB" id="A0A815PVD4"/>
<gene>
    <name evidence="11" type="ORF">VCS650_LOCUS39683</name>
</gene>
<keyword evidence="5 10" id="KW-1133">Transmembrane helix</keyword>